<evidence type="ECO:0000313" key="2">
    <source>
        <dbReference type="Proteomes" id="UP000027466"/>
    </source>
</evidence>
<dbReference type="AlphaFoldDB" id="A0A069PV31"/>
<evidence type="ECO:0000313" key="1">
    <source>
        <dbReference type="EMBL" id="KDR41151.1"/>
    </source>
</evidence>
<keyword evidence="2" id="KW-1185">Reference proteome</keyword>
<dbReference type="Proteomes" id="UP000027466">
    <property type="component" value="Unassembled WGS sequence"/>
</dbReference>
<reference evidence="1 2" key="1">
    <citation type="submission" date="2014-03" db="EMBL/GenBank/DDBJ databases">
        <title>Draft Genome Sequences of Four Burkholderia Strains.</title>
        <authorList>
            <person name="Liu X.Y."/>
            <person name="Li C.X."/>
            <person name="Xu J.H."/>
        </authorList>
    </citation>
    <scope>NUCLEOTIDE SEQUENCE [LARGE SCALE GENOMIC DNA]</scope>
    <source>
        <strain evidence="1 2">DSM 50014</strain>
    </source>
</reference>
<sequence length="118" mass="13073">MPKINQLPHREVERTDTLCLRTRVKYDPMASRASTPVMVSAYVVHRKPLQGSVHTLYMIMDGGDVARTQISYPSEGDCETALRARTNARRAACAAISKAKRSGKKGWQAKPMTVKEAA</sequence>
<organism evidence="1 2">
    <name type="scientific">Caballeronia glathei</name>
    <dbReference type="NCBI Taxonomy" id="60547"/>
    <lineage>
        <taxon>Bacteria</taxon>
        <taxon>Pseudomonadati</taxon>
        <taxon>Pseudomonadota</taxon>
        <taxon>Betaproteobacteria</taxon>
        <taxon>Burkholderiales</taxon>
        <taxon>Burkholderiaceae</taxon>
        <taxon>Caballeronia</taxon>
    </lineage>
</organism>
<proteinExistence type="predicted"/>
<dbReference type="EMBL" id="JFHC01000031">
    <property type="protein sequence ID" value="KDR41151.1"/>
    <property type="molecule type" value="Genomic_DNA"/>
</dbReference>
<dbReference type="RefSeq" id="WP_035936375.1">
    <property type="nucleotide sequence ID" value="NZ_CADFFX010000009.1"/>
</dbReference>
<accession>A0A069PV31</accession>
<gene>
    <name evidence="1" type="ORF">BG61_20810</name>
</gene>
<comment type="caution">
    <text evidence="1">The sequence shown here is derived from an EMBL/GenBank/DDBJ whole genome shotgun (WGS) entry which is preliminary data.</text>
</comment>
<name>A0A069PV31_9BURK</name>
<dbReference type="STRING" id="60547.GCA_000751215_04828"/>
<protein>
    <submittedName>
        <fullName evidence="1">Beta-hexosaminidase</fullName>
    </submittedName>
</protein>